<dbReference type="Gene3D" id="1.25.40.20">
    <property type="entry name" value="Ankyrin repeat-containing domain"/>
    <property type="match status" value="1"/>
</dbReference>
<keyword evidence="1" id="KW-0677">Repeat</keyword>
<name>A0AAW0K0U6_MYOGA</name>
<dbReference type="PROSITE" id="PS50297">
    <property type="entry name" value="ANK_REP_REGION"/>
    <property type="match status" value="1"/>
</dbReference>
<gene>
    <name evidence="4" type="ORF">U0070_015283</name>
</gene>
<keyword evidence="5" id="KW-1185">Reference proteome</keyword>
<protein>
    <submittedName>
        <fullName evidence="4">Uncharacterized protein</fullName>
    </submittedName>
</protein>
<dbReference type="PROSITE" id="PS50088">
    <property type="entry name" value="ANK_REPEAT"/>
    <property type="match status" value="1"/>
</dbReference>
<organism evidence="4 5">
    <name type="scientific">Myodes glareolus</name>
    <name type="common">Bank vole</name>
    <name type="synonym">Clethrionomys glareolus</name>
    <dbReference type="NCBI Taxonomy" id="447135"/>
    <lineage>
        <taxon>Eukaryota</taxon>
        <taxon>Metazoa</taxon>
        <taxon>Chordata</taxon>
        <taxon>Craniata</taxon>
        <taxon>Vertebrata</taxon>
        <taxon>Euteleostomi</taxon>
        <taxon>Mammalia</taxon>
        <taxon>Eutheria</taxon>
        <taxon>Euarchontoglires</taxon>
        <taxon>Glires</taxon>
        <taxon>Rodentia</taxon>
        <taxon>Myomorpha</taxon>
        <taxon>Muroidea</taxon>
        <taxon>Cricetidae</taxon>
        <taxon>Arvicolinae</taxon>
        <taxon>Myodes</taxon>
    </lineage>
</organism>
<dbReference type="SUPFAM" id="SSF48403">
    <property type="entry name" value="Ankyrin repeat"/>
    <property type="match status" value="1"/>
</dbReference>
<dbReference type="AlphaFoldDB" id="A0AAW0K0U6"/>
<accession>A0AAW0K0U6</accession>
<evidence type="ECO:0000256" key="1">
    <source>
        <dbReference type="ARBA" id="ARBA00022737"/>
    </source>
</evidence>
<dbReference type="InterPro" id="IPR002110">
    <property type="entry name" value="Ankyrin_rpt"/>
</dbReference>
<keyword evidence="2 3" id="KW-0040">ANK repeat</keyword>
<evidence type="ECO:0000313" key="5">
    <source>
        <dbReference type="Proteomes" id="UP001488838"/>
    </source>
</evidence>
<dbReference type="PANTHER" id="PTHR24198:SF165">
    <property type="entry name" value="ANKYRIN REPEAT-CONTAINING PROTEIN-RELATED"/>
    <property type="match status" value="1"/>
</dbReference>
<evidence type="ECO:0000256" key="2">
    <source>
        <dbReference type="ARBA" id="ARBA00023043"/>
    </source>
</evidence>
<comment type="caution">
    <text evidence="4">The sequence shown here is derived from an EMBL/GenBank/DDBJ whole genome shotgun (WGS) entry which is preliminary data.</text>
</comment>
<evidence type="ECO:0000256" key="3">
    <source>
        <dbReference type="PROSITE-ProRule" id="PRU00023"/>
    </source>
</evidence>
<dbReference type="PANTHER" id="PTHR24198">
    <property type="entry name" value="ANKYRIN REPEAT AND PROTEIN KINASE DOMAIN-CONTAINING PROTEIN"/>
    <property type="match status" value="1"/>
</dbReference>
<proteinExistence type="predicted"/>
<dbReference type="Proteomes" id="UP001488838">
    <property type="component" value="Unassembled WGS sequence"/>
</dbReference>
<dbReference type="Pfam" id="PF12796">
    <property type="entry name" value="Ank_2"/>
    <property type="match status" value="1"/>
</dbReference>
<sequence length="123" mass="13614">MRFGNKALSTIKERTYTLVAYNGHHQALKVLLQSLVDLDIRDEKGRTALYLAAFKGHTECVEALVNQGASIFVKDNVIQRTPLHASDVIDAFSPEKEPQSLRLLNRGGGDEWGGSYTVISRVS</sequence>
<dbReference type="InterPro" id="IPR036770">
    <property type="entry name" value="Ankyrin_rpt-contain_sf"/>
</dbReference>
<reference evidence="4 5" key="1">
    <citation type="journal article" date="2023" name="bioRxiv">
        <title>Conserved and derived expression patterns and positive selection on dental genes reveal complex evolutionary context of ever-growing rodent molars.</title>
        <authorList>
            <person name="Calamari Z.T."/>
            <person name="Song A."/>
            <person name="Cohen E."/>
            <person name="Akter M."/>
            <person name="Roy R.D."/>
            <person name="Hallikas O."/>
            <person name="Christensen M.M."/>
            <person name="Li P."/>
            <person name="Marangoni P."/>
            <person name="Jernvall J."/>
            <person name="Klein O.D."/>
        </authorList>
    </citation>
    <scope>NUCLEOTIDE SEQUENCE [LARGE SCALE GENOMIC DNA]</scope>
    <source>
        <strain evidence="4">V071</strain>
    </source>
</reference>
<dbReference type="SMART" id="SM00248">
    <property type="entry name" value="ANK"/>
    <property type="match status" value="2"/>
</dbReference>
<evidence type="ECO:0000313" key="4">
    <source>
        <dbReference type="EMBL" id="KAK7832136.1"/>
    </source>
</evidence>
<feature type="repeat" description="ANK" evidence="3">
    <location>
        <begin position="44"/>
        <end position="76"/>
    </location>
</feature>
<dbReference type="EMBL" id="JBBHLL010000011">
    <property type="protein sequence ID" value="KAK7832136.1"/>
    <property type="molecule type" value="Genomic_DNA"/>
</dbReference>